<dbReference type="Pfam" id="PF06259">
    <property type="entry name" value="Abhydrolase_8"/>
    <property type="match status" value="1"/>
</dbReference>
<comment type="caution">
    <text evidence="3">The sequence shown here is derived from an EMBL/GenBank/DDBJ whole genome shotgun (WGS) entry which is preliminary data.</text>
</comment>
<name>A0A2T0VG53_9MICO</name>
<evidence type="ECO:0000259" key="2">
    <source>
        <dbReference type="Pfam" id="PF06259"/>
    </source>
</evidence>
<evidence type="ECO:0000256" key="1">
    <source>
        <dbReference type="SAM" id="MobiDB-lite"/>
    </source>
</evidence>
<evidence type="ECO:0000313" key="3">
    <source>
        <dbReference type="EMBL" id="PRY69189.1"/>
    </source>
</evidence>
<dbReference type="EMBL" id="PVTL01000003">
    <property type="protein sequence ID" value="PRY69189.1"/>
    <property type="molecule type" value="Genomic_DNA"/>
</dbReference>
<keyword evidence="3" id="KW-0378">Hydrolase</keyword>
<dbReference type="OrthoDB" id="3259161at2"/>
<sequence length="614" mass="64906">MSWDPFPPSTSSWSLVFEVPDPGAGDVDNLRAIAASRTALVKSIDTAIASVRSISSDLSAHWTGLAADTNLNATLALVPDLTTLRASYEAHASALTTYAAEVDRIKIEAEAQAAVYNQATSDVADSRAQRAAIDGIGQYTPREYEAPVGAPAGTYDEDDWRRAVLLDGYVEEGRETIAAARAALEALVADRAAADQACADALLGGSATGPFGAITMDSSITQEELFALLATMSPTEAALFLNSHSSAVNLLEDGNPDNAAEVAALWLALGAGGTEVARENPRVVGNLEGASSWDRGIANQLVLTAEIEEAERLFANGGNRDSDYYESRLVTLRGIQTAVGDGLGAKPPRTIHSLDTSDKILGSIVLGDLDNAEYASYNVPGMDTTADNMSGWTDDSNTFYAKQVQLLIAGGMDKADAKKEVAVVAWIGYDTPNPLTVSSEIEAYNGAAKLDASIAGTQAQRDLHNPNGRLGVIAHSYGSTTAMLALSRDRGVDTLVTYGSAGEVIGSNPVLTDGWYQTQIWDDPWARVGQLLGGRPSPFLDPDSQPLDAEGGSWYNPRTKTREYVIDASGHSGYLVKDTASLHNMAAITIDRPDLVSVPEPPTPVRTPRPVPPN</sequence>
<dbReference type="InterPro" id="IPR029058">
    <property type="entry name" value="AB_hydrolase_fold"/>
</dbReference>
<dbReference type="GO" id="GO:0016787">
    <property type="term" value="F:hydrolase activity"/>
    <property type="evidence" value="ECO:0007669"/>
    <property type="project" value="UniProtKB-KW"/>
</dbReference>
<reference evidence="3 4" key="1">
    <citation type="submission" date="2018-03" db="EMBL/GenBank/DDBJ databases">
        <title>Genomic Encyclopedia of Type Strains, Phase III (KMG-III): the genomes of soil and plant-associated and newly described type strains.</title>
        <authorList>
            <person name="Whitman W."/>
        </authorList>
    </citation>
    <scope>NUCLEOTIDE SEQUENCE [LARGE SCALE GENOMIC DNA]</scope>
    <source>
        <strain evidence="3 4">CGMCC 1.12484</strain>
    </source>
</reference>
<feature type="domain" description="DUF1023" evidence="2">
    <location>
        <begin position="355"/>
        <end position="503"/>
    </location>
</feature>
<gene>
    <name evidence="3" type="ORF">B0I08_103397</name>
</gene>
<protein>
    <submittedName>
        <fullName evidence="3">Alpha/beta hydrolase family protein</fullName>
    </submittedName>
</protein>
<dbReference type="SUPFAM" id="SSF53474">
    <property type="entry name" value="alpha/beta-Hydrolases"/>
    <property type="match status" value="1"/>
</dbReference>
<keyword evidence="4" id="KW-1185">Reference proteome</keyword>
<dbReference type="InterPro" id="IPR010427">
    <property type="entry name" value="DUF1023"/>
</dbReference>
<dbReference type="Proteomes" id="UP000237983">
    <property type="component" value="Unassembled WGS sequence"/>
</dbReference>
<dbReference type="AlphaFoldDB" id="A0A2T0VG53"/>
<accession>A0A2T0VG53</accession>
<dbReference type="RefSeq" id="WP_106211527.1">
    <property type="nucleotide sequence ID" value="NZ_PVTL01000003.1"/>
</dbReference>
<organism evidence="3 4">
    <name type="scientific">Glaciihabitans tibetensis</name>
    <dbReference type="NCBI Taxonomy" id="1266600"/>
    <lineage>
        <taxon>Bacteria</taxon>
        <taxon>Bacillati</taxon>
        <taxon>Actinomycetota</taxon>
        <taxon>Actinomycetes</taxon>
        <taxon>Micrococcales</taxon>
        <taxon>Microbacteriaceae</taxon>
        <taxon>Glaciihabitans</taxon>
    </lineage>
</organism>
<proteinExistence type="predicted"/>
<feature type="compositionally biased region" description="Pro residues" evidence="1">
    <location>
        <begin position="599"/>
        <end position="614"/>
    </location>
</feature>
<dbReference type="InterPro" id="IPR036689">
    <property type="entry name" value="ESAT-6-like_sf"/>
</dbReference>
<evidence type="ECO:0000313" key="4">
    <source>
        <dbReference type="Proteomes" id="UP000237983"/>
    </source>
</evidence>
<dbReference type="SUPFAM" id="SSF140453">
    <property type="entry name" value="EsxAB dimer-like"/>
    <property type="match status" value="1"/>
</dbReference>
<feature type="region of interest" description="Disordered" evidence="1">
    <location>
        <begin position="595"/>
        <end position="614"/>
    </location>
</feature>